<dbReference type="Proteomes" id="UP000185895">
    <property type="component" value="Unassembled WGS sequence"/>
</dbReference>
<evidence type="ECO:0000313" key="1">
    <source>
        <dbReference type="EMBL" id="OEY97640.1"/>
    </source>
</evidence>
<dbReference type="InterPro" id="IPR020378">
    <property type="entry name" value="DUF4186"/>
</dbReference>
<sequence>MYIPAALWQRLSKSKFRSRFRLNTKDKNYAKIKGITIIEQHALNFIQKRLAPAIITNDGKQTPMRGHPVFVAQHATATCCRSCLEKWHHFPQHQKLNAKQIQYIQTVIMFWINQQDCF</sequence>
<reference evidence="1 2" key="1">
    <citation type="submission" date="2016-09" db="EMBL/GenBank/DDBJ databases">
        <authorList>
            <person name="Capua I."/>
            <person name="De Benedictis P."/>
            <person name="Joannis T."/>
            <person name="Lombin L.H."/>
            <person name="Cattoli G."/>
        </authorList>
    </citation>
    <scope>NUCLEOTIDE SEQUENCE [LARGE SCALE GENOMIC DNA]</scope>
    <source>
        <strain evidence="1 2">ANC 4671</strain>
    </source>
</reference>
<dbReference type="STRING" id="1262585.BJI46_08920"/>
<keyword evidence="2" id="KW-1185">Reference proteome</keyword>
<dbReference type="EMBL" id="MKKK01000006">
    <property type="protein sequence ID" value="OEY97640.1"/>
    <property type="molecule type" value="Genomic_DNA"/>
</dbReference>
<protein>
    <submittedName>
        <fullName evidence="1">DUF4186 domain-containing protein</fullName>
    </submittedName>
</protein>
<organism evidence="1 2">
    <name type="scientific">Acinetobacter qingfengensis</name>
    <dbReference type="NCBI Taxonomy" id="1262585"/>
    <lineage>
        <taxon>Bacteria</taxon>
        <taxon>Pseudomonadati</taxon>
        <taxon>Pseudomonadota</taxon>
        <taxon>Gammaproteobacteria</taxon>
        <taxon>Moraxellales</taxon>
        <taxon>Moraxellaceae</taxon>
        <taxon>Acinetobacter</taxon>
    </lineage>
</organism>
<comment type="caution">
    <text evidence="1">The sequence shown here is derived from an EMBL/GenBank/DDBJ whole genome shotgun (WGS) entry which is preliminary data.</text>
</comment>
<accession>A0A1E7RE06</accession>
<gene>
    <name evidence="1" type="ORF">BJI46_08920</name>
</gene>
<evidence type="ECO:0000313" key="2">
    <source>
        <dbReference type="Proteomes" id="UP000185895"/>
    </source>
</evidence>
<name>A0A1E7RE06_9GAMM</name>
<dbReference type="Pfam" id="PF13811">
    <property type="entry name" value="DUF4186"/>
    <property type="match status" value="1"/>
</dbReference>
<dbReference type="AlphaFoldDB" id="A0A1E7RE06"/>
<proteinExistence type="predicted"/>